<protein>
    <submittedName>
        <fullName evidence="1">Uncharacterized protein</fullName>
    </submittedName>
</protein>
<dbReference type="AlphaFoldDB" id="A0ABC8TWP5"/>
<evidence type="ECO:0000313" key="1">
    <source>
        <dbReference type="EMBL" id="CAK9173874.1"/>
    </source>
</evidence>
<reference evidence="1 2" key="1">
    <citation type="submission" date="2024-02" db="EMBL/GenBank/DDBJ databases">
        <authorList>
            <person name="Vignale AGUSTIN F."/>
            <person name="Sosa J E."/>
            <person name="Modenutti C."/>
        </authorList>
    </citation>
    <scope>NUCLEOTIDE SEQUENCE [LARGE SCALE GENOMIC DNA]</scope>
</reference>
<organism evidence="1 2">
    <name type="scientific">Ilex paraguariensis</name>
    <name type="common">yerba mate</name>
    <dbReference type="NCBI Taxonomy" id="185542"/>
    <lineage>
        <taxon>Eukaryota</taxon>
        <taxon>Viridiplantae</taxon>
        <taxon>Streptophyta</taxon>
        <taxon>Embryophyta</taxon>
        <taxon>Tracheophyta</taxon>
        <taxon>Spermatophyta</taxon>
        <taxon>Magnoliopsida</taxon>
        <taxon>eudicotyledons</taxon>
        <taxon>Gunneridae</taxon>
        <taxon>Pentapetalae</taxon>
        <taxon>asterids</taxon>
        <taxon>campanulids</taxon>
        <taxon>Aquifoliales</taxon>
        <taxon>Aquifoliaceae</taxon>
        <taxon>Ilex</taxon>
    </lineage>
</organism>
<proteinExistence type="predicted"/>
<accession>A0ABC8TWP5</accession>
<keyword evidence="2" id="KW-1185">Reference proteome</keyword>
<dbReference type="Proteomes" id="UP001642360">
    <property type="component" value="Unassembled WGS sequence"/>
</dbReference>
<dbReference type="EMBL" id="CAUOFW020006236">
    <property type="protein sequence ID" value="CAK9173874.1"/>
    <property type="molecule type" value="Genomic_DNA"/>
</dbReference>
<name>A0ABC8TWP5_9AQUA</name>
<gene>
    <name evidence="1" type="ORF">ILEXP_LOCUS43608</name>
</gene>
<sequence length="66" mass="7408">MSRSHSSGGGSNNLLQNVVTAEEQRRLARMRDEDGTLIKSDKGGCRALANVFERNTLKDNNNHWNH</sequence>
<evidence type="ECO:0000313" key="2">
    <source>
        <dbReference type="Proteomes" id="UP001642360"/>
    </source>
</evidence>
<comment type="caution">
    <text evidence="1">The sequence shown here is derived from an EMBL/GenBank/DDBJ whole genome shotgun (WGS) entry which is preliminary data.</text>
</comment>